<organism evidence="1 2">
    <name type="scientific">Russula earlei</name>
    <dbReference type="NCBI Taxonomy" id="71964"/>
    <lineage>
        <taxon>Eukaryota</taxon>
        <taxon>Fungi</taxon>
        <taxon>Dikarya</taxon>
        <taxon>Basidiomycota</taxon>
        <taxon>Agaricomycotina</taxon>
        <taxon>Agaricomycetes</taxon>
        <taxon>Russulales</taxon>
        <taxon>Russulaceae</taxon>
        <taxon>Russula</taxon>
    </lineage>
</organism>
<evidence type="ECO:0000313" key="2">
    <source>
        <dbReference type="Proteomes" id="UP001207468"/>
    </source>
</evidence>
<sequence>MSETTAPAATSESQRPITYFDISIAGQPARRVVFQLYSDLVPKTAENFRALCTGEKGIGKSGKPLWFKDSGFHRVIKRFMIQGGDFTAGNGTGGESIYGEKFEDEAFPVKHTRPFLLSMANAGANTNGSQFFITCTATSHLDGKHVVFGEVIRGKSIVRQIENYPTSSGDVPADPIVIIDAGELSPSDPSLAEPAVASEGDPYEDYPDDDERNTQDPAVALEAACALRELGTARWKDGAPADALAKWQKALRYLDVHPVLPDDAPPGLADEYNALRTPLLLNSALAALKAPSGIPGARIALKATSDALKLPNLGDSDRAKALYRQGLAQVTLKEYEEAEKAFVEALSLAKDDKQIAVELERIRQHKKAQRDKEKSAYKKLFT</sequence>
<reference evidence="1" key="1">
    <citation type="submission" date="2021-03" db="EMBL/GenBank/DDBJ databases">
        <title>Evolutionary priming and transition to the ectomycorrhizal habit in an iconic lineage of mushroom-forming fungi: is preadaptation a requirement?</title>
        <authorList>
            <consortium name="DOE Joint Genome Institute"/>
            <person name="Looney B.P."/>
            <person name="Miyauchi S."/>
            <person name="Morin E."/>
            <person name="Drula E."/>
            <person name="Courty P.E."/>
            <person name="Chicoki N."/>
            <person name="Fauchery L."/>
            <person name="Kohler A."/>
            <person name="Kuo A."/>
            <person name="LaButti K."/>
            <person name="Pangilinan J."/>
            <person name="Lipzen A."/>
            <person name="Riley R."/>
            <person name="Andreopoulos W."/>
            <person name="He G."/>
            <person name="Johnson J."/>
            <person name="Barry K.W."/>
            <person name="Grigoriev I.V."/>
            <person name="Nagy L."/>
            <person name="Hibbett D."/>
            <person name="Henrissat B."/>
            <person name="Matheny P.B."/>
            <person name="Labbe J."/>
            <person name="Martin A.F."/>
        </authorList>
    </citation>
    <scope>NUCLEOTIDE SEQUENCE</scope>
    <source>
        <strain evidence="1">BPL698</strain>
    </source>
</reference>
<name>A0ACC0UQ73_9AGAM</name>
<gene>
    <name evidence="1" type="ORF">F5148DRAFT_1006443</name>
</gene>
<keyword evidence="2" id="KW-1185">Reference proteome</keyword>
<dbReference type="EMBL" id="JAGFNK010000001">
    <property type="protein sequence ID" value="KAI9513376.1"/>
    <property type="molecule type" value="Genomic_DNA"/>
</dbReference>
<dbReference type="Proteomes" id="UP001207468">
    <property type="component" value="Unassembled WGS sequence"/>
</dbReference>
<accession>A0ACC0UQ73</accession>
<evidence type="ECO:0000313" key="1">
    <source>
        <dbReference type="EMBL" id="KAI9513376.1"/>
    </source>
</evidence>
<comment type="caution">
    <text evidence="1">The sequence shown here is derived from an EMBL/GenBank/DDBJ whole genome shotgun (WGS) entry which is preliminary data.</text>
</comment>
<proteinExistence type="predicted"/>
<protein>
    <submittedName>
        <fullName evidence="1">Peptidyl-prolyl cis-trans isomerase Cpr7</fullName>
    </submittedName>
</protein>
<keyword evidence="1" id="KW-0413">Isomerase</keyword>